<keyword evidence="1" id="KW-0472">Membrane</keyword>
<organism evidence="2 3">
    <name type="scientific">Canavalia gladiata</name>
    <name type="common">Sword bean</name>
    <name type="synonym">Dolichos gladiatus</name>
    <dbReference type="NCBI Taxonomy" id="3824"/>
    <lineage>
        <taxon>Eukaryota</taxon>
        <taxon>Viridiplantae</taxon>
        <taxon>Streptophyta</taxon>
        <taxon>Embryophyta</taxon>
        <taxon>Tracheophyta</taxon>
        <taxon>Spermatophyta</taxon>
        <taxon>Magnoliopsida</taxon>
        <taxon>eudicotyledons</taxon>
        <taxon>Gunneridae</taxon>
        <taxon>Pentapetalae</taxon>
        <taxon>rosids</taxon>
        <taxon>fabids</taxon>
        <taxon>Fabales</taxon>
        <taxon>Fabaceae</taxon>
        <taxon>Papilionoideae</taxon>
        <taxon>50 kb inversion clade</taxon>
        <taxon>NPAAA clade</taxon>
        <taxon>indigoferoid/millettioid clade</taxon>
        <taxon>Phaseoleae</taxon>
        <taxon>Canavalia</taxon>
    </lineage>
</organism>
<keyword evidence="1" id="KW-0812">Transmembrane</keyword>
<feature type="transmembrane region" description="Helical" evidence="1">
    <location>
        <begin position="33"/>
        <end position="55"/>
    </location>
</feature>
<dbReference type="Proteomes" id="UP001367508">
    <property type="component" value="Unassembled WGS sequence"/>
</dbReference>
<keyword evidence="3" id="KW-1185">Reference proteome</keyword>
<name>A0AAN9KXA2_CANGL</name>
<accession>A0AAN9KXA2</accession>
<sequence length="90" mass="10227">MCVTVHLQLFLCRESLIRRFLAVHALYHFPCNLIVFLAPSLLYLLLSAVSFAFAINNFTTQHHHPFLPLSLILRKLVSLSIHIASGKLCL</sequence>
<keyword evidence="1" id="KW-1133">Transmembrane helix</keyword>
<dbReference type="AlphaFoldDB" id="A0AAN9KXA2"/>
<evidence type="ECO:0000313" key="3">
    <source>
        <dbReference type="Proteomes" id="UP001367508"/>
    </source>
</evidence>
<proteinExistence type="predicted"/>
<reference evidence="2 3" key="1">
    <citation type="submission" date="2024-01" db="EMBL/GenBank/DDBJ databases">
        <title>The genomes of 5 underutilized Papilionoideae crops provide insights into root nodulation and disease resistanc.</title>
        <authorList>
            <person name="Jiang F."/>
        </authorList>
    </citation>
    <scope>NUCLEOTIDE SEQUENCE [LARGE SCALE GENOMIC DNA]</scope>
    <source>
        <strain evidence="2">LVBAO_FW01</strain>
        <tissue evidence="2">Leaves</tissue>
    </source>
</reference>
<protein>
    <submittedName>
        <fullName evidence="2">Uncharacterized protein</fullName>
    </submittedName>
</protein>
<comment type="caution">
    <text evidence="2">The sequence shown here is derived from an EMBL/GenBank/DDBJ whole genome shotgun (WGS) entry which is preliminary data.</text>
</comment>
<dbReference type="EMBL" id="JAYMYQ010000006">
    <property type="protein sequence ID" value="KAK7324731.1"/>
    <property type="molecule type" value="Genomic_DNA"/>
</dbReference>
<evidence type="ECO:0000256" key="1">
    <source>
        <dbReference type="SAM" id="Phobius"/>
    </source>
</evidence>
<gene>
    <name evidence="2" type="ORF">VNO77_28532</name>
</gene>
<evidence type="ECO:0000313" key="2">
    <source>
        <dbReference type="EMBL" id="KAK7324731.1"/>
    </source>
</evidence>